<dbReference type="EMBL" id="PDEQ01000007">
    <property type="protein sequence ID" value="PEN12695.1"/>
    <property type="molecule type" value="Genomic_DNA"/>
</dbReference>
<feature type="coiled-coil region" evidence="1">
    <location>
        <begin position="3"/>
        <end position="34"/>
    </location>
</feature>
<dbReference type="OrthoDB" id="1494874at2"/>
<dbReference type="RefSeq" id="WP_098077136.1">
    <property type="nucleotide sequence ID" value="NZ_PDEQ01000007.1"/>
</dbReference>
<comment type="caution">
    <text evidence="2">The sequence shown here is derived from an EMBL/GenBank/DDBJ whole genome shotgun (WGS) entry which is preliminary data.</text>
</comment>
<name>A0A2A8CVF9_9BACT</name>
<evidence type="ECO:0000313" key="3">
    <source>
        <dbReference type="Proteomes" id="UP000220102"/>
    </source>
</evidence>
<protein>
    <submittedName>
        <fullName evidence="2">Uncharacterized protein</fullName>
    </submittedName>
</protein>
<dbReference type="AlphaFoldDB" id="A0A2A8CVF9"/>
<sequence length="129" mass="13957">MLSDESLQELERHVNACDEAREKLQSALDDAESVGTDAPADKKAAALEPVADAIKQWRDHQKAFMDAVEESEAPDVPMAALFLKNKADVDATNARRGLPGAHVEGTDQPFDLDLTGTRGTILTNAIMEL</sequence>
<organism evidence="2 3">
    <name type="scientific">Longibacter salinarum</name>
    <dbReference type="NCBI Taxonomy" id="1850348"/>
    <lineage>
        <taxon>Bacteria</taxon>
        <taxon>Pseudomonadati</taxon>
        <taxon>Rhodothermota</taxon>
        <taxon>Rhodothermia</taxon>
        <taxon>Rhodothermales</taxon>
        <taxon>Salisaetaceae</taxon>
        <taxon>Longibacter</taxon>
    </lineage>
</organism>
<accession>A0A2A8CVF9</accession>
<proteinExistence type="predicted"/>
<keyword evidence="1" id="KW-0175">Coiled coil</keyword>
<dbReference type="Proteomes" id="UP000220102">
    <property type="component" value="Unassembled WGS sequence"/>
</dbReference>
<evidence type="ECO:0000313" key="2">
    <source>
        <dbReference type="EMBL" id="PEN12695.1"/>
    </source>
</evidence>
<evidence type="ECO:0000256" key="1">
    <source>
        <dbReference type="SAM" id="Coils"/>
    </source>
</evidence>
<reference evidence="2 3" key="1">
    <citation type="submission" date="2017-10" db="EMBL/GenBank/DDBJ databases">
        <title>Draft genome of Longibacter Salinarum.</title>
        <authorList>
            <person name="Goh K.M."/>
            <person name="Shamsir M.S."/>
            <person name="Lim S.W."/>
        </authorList>
    </citation>
    <scope>NUCLEOTIDE SEQUENCE [LARGE SCALE GENOMIC DNA]</scope>
    <source>
        <strain evidence="2 3">KCTC 52045</strain>
    </source>
</reference>
<gene>
    <name evidence="2" type="ORF">CRI94_14205</name>
</gene>
<keyword evidence="3" id="KW-1185">Reference proteome</keyword>